<dbReference type="InterPro" id="IPR038570">
    <property type="entry name" value="HicA_sf"/>
</dbReference>
<evidence type="ECO:0000256" key="2">
    <source>
        <dbReference type="ARBA" id="ARBA00022649"/>
    </source>
</evidence>
<gene>
    <name evidence="9" type="ORF">ID09_10175</name>
</gene>
<dbReference type="Proteomes" id="UP000028185">
    <property type="component" value="Chromosome"/>
</dbReference>
<dbReference type="SUPFAM" id="SSF54786">
    <property type="entry name" value="YcfA/nrd intein domain"/>
    <property type="match status" value="1"/>
</dbReference>
<sequence length="61" mass="6999">MTERELKKIAKKQGFSKTNFGKGSHEVWKHPDGRTVTIPKPKEKDYRPGTLSNILKVLYGE</sequence>
<reference evidence="9 10" key="1">
    <citation type="journal article" date="2014" name="Genome Announc.">
        <title>Whole-Genome Sequence of Streptococcus suis Serotype 4 Reference Strain 6407.</title>
        <authorList>
            <person name="Wang K."/>
            <person name="Chen J."/>
            <person name="Yao H."/>
            <person name="Lu C."/>
        </authorList>
    </citation>
    <scope>NUCLEOTIDE SEQUENCE [LARGE SCALE GENOMIC DNA]</scope>
    <source>
        <strain evidence="9">6407</strain>
    </source>
</reference>
<dbReference type="RefSeq" id="WP_024376845.1">
    <property type="nucleotide sequence ID" value="NZ_ALLE01000008.1"/>
</dbReference>
<dbReference type="GO" id="GO:0004519">
    <property type="term" value="F:endonuclease activity"/>
    <property type="evidence" value="ECO:0007669"/>
    <property type="project" value="UniProtKB-KW"/>
</dbReference>
<evidence type="ECO:0000256" key="8">
    <source>
        <dbReference type="SAM" id="MobiDB-lite"/>
    </source>
</evidence>
<evidence type="ECO:0000256" key="4">
    <source>
        <dbReference type="ARBA" id="ARBA00022759"/>
    </source>
</evidence>
<organism evidence="9 10">
    <name type="scientific">Streptococcus suis 6407</name>
    <dbReference type="NCBI Taxonomy" id="1214179"/>
    <lineage>
        <taxon>Bacteria</taxon>
        <taxon>Bacillati</taxon>
        <taxon>Bacillota</taxon>
        <taxon>Bacilli</taxon>
        <taxon>Lactobacillales</taxon>
        <taxon>Streptococcaceae</taxon>
        <taxon>Streptococcus</taxon>
    </lineage>
</organism>
<evidence type="ECO:0000256" key="3">
    <source>
        <dbReference type="ARBA" id="ARBA00022722"/>
    </source>
</evidence>
<name>A0A075SGC6_STRSU</name>
<dbReference type="HOGENOM" id="CLU_164851_6_0_9"/>
<feature type="compositionally biased region" description="Basic and acidic residues" evidence="8">
    <location>
        <begin position="23"/>
        <end position="33"/>
    </location>
</feature>
<keyword evidence="6" id="KW-0694">RNA-binding</keyword>
<keyword evidence="7" id="KW-0346">Stress response</keyword>
<dbReference type="GO" id="GO:0003729">
    <property type="term" value="F:mRNA binding"/>
    <property type="evidence" value="ECO:0007669"/>
    <property type="project" value="InterPro"/>
</dbReference>
<dbReference type="AlphaFoldDB" id="A0A075SGC6"/>
<dbReference type="Pfam" id="PF07927">
    <property type="entry name" value="HicA_toxin"/>
    <property type="match status" value="1"/>
</dbReference>
<dbReference type="PATRIC" id="fig|1214179.4.peg.2023"/>
<dbReference type="InterPro" id="IPR012933">
    <property type="entry name" value="HicA_mRNA_interferase"/>
</dbReference>
<accession>A0A075SGC6</accession>
<evidence type="ECO:0000313" key="9">
    <source>
        <dbReference type="EMBL" id="AIG44372.1"/>
    </source>
</evidence>
<evidence type="ECO:0000313" key="10">
    <source>
        <dbReference type="Proteomes" id="UP000028185"/>
    </source>
</evidence>
<evidence type="ECO:0000256" key="7">
    <source>
        <dbReference type="ARBA" id="ARBA00023016"/>
    </source>
</evidence>
<keyword evidence="4" id="KW-0255">Endonuclease</keyword>
<evidence type="ECO:0008006" key="11">
    <source>
        <dbReference type="Google" id="ProtNLM"/>
    </source>
</evidence>
<comment type="similarity">
    <text evidence="1">Belongs to the HicA mRNA interferase family.</text>
</comment>
<keyword evidence="2" id="KW-1277">Toxin-antitoxin system</keyword>
<dbReference type="Gene3D" id="3.30.920.30">
    <property type="entry name" value="Hypothetical protein"/>
    <property type="match status" value="1"/>
</dbReference>
<dbReference type="EMBL" id="CP008921">
    <property type="protein sequence ID" value="AIG44372.1"/>
    <property type="molecule type" value="Genomic_DNA"/>
</dbReference>
<keyword evidence="3" id="KW-0540">Nuclease</keyword>
<evidence type="ECO:0000256" key="5">
    <source>
        <dbReference type="ARBA" id="ARBA00022801"/>
    </source>
</evidence>
<proteinExistence type="inferred from homology"/>
<dbReference type="GO" id="GO:0016787">
    <property type="term" value="F:hydrolase activity"/>
    <property type="evidence" value="ECO:0007669"/>
    <property type="project" value="UniProtKB-KW"/>
</dbReference>
<protein>
    <recommendedName>
        <fullName evidence="11">Toxin HicA</fullName>
    </recommendedName>
</protein>
<evidence type="ECO:0000256" key="6">
    <source>
        <dbReference type="ARBA" id="ARBA00022884"/>
    </source>
</evidence>
<keyword evidence="5" id="KW-0378">Hydrolase</keyword>
<evidence type="ECO:0000256" key="1">
    <source>
        <dbReference type="ARBA" id="ARBA00006620"/>
    </source>
</evidence>
<feature type="region of interest" description="Disordered" evidence="8">
    <location>
        <begin position="20"/>
        <end position="44"/>
    </location>
</feature>